<dbReference type="PANTHER" id="PTHR43039">
    <property type="entry name" value="ESTERASE-RELATED"/>
    <property type="match status" value="1"/>
</dbReference>
<evidence type="ECO:0000313" key="3">
    <source>
        <dbReference type="EMBL" id="KFX45094.1"/>
    </source>
</evidence>
<evidence type="ECO:0000256" key="1">
    <source>
        <dbReference type="ARBA" id="ARBA00008645"/>
    </source>
</evidence>
<dbReference type="SUPFAM" id="SSF54909">
    <property type="entry name" value="Dimeric alpha+beta barrel"/>
    <property type="match status" value="1"/>
</dbReference>
<comment type="caution">
    <text evidence="3">The sequence shown here is derived from an EMBL/GenBank/DDBJ whole genome shotgun (WGS) entry which is preliminary data.</text>
</comment>
<proteinExistence type="inferred from homology"/>
<dbReference type="eggNOG" id="ENOG502SHMS">
    <property type="taxonomic scope" value="Eukaryota"/>
</dbReference>
<dbReference type="SUPFAM" id="SSF53474">
    <property type="entry name" value="alpha/beta-Hydrolases"/>
    <property type="match status" value="1"/>
</dbReference>
<dbReference type="HOGENOM" id="CLU_294258_0_0_1"/>
<organism evidence="3">
    <name type="scientific">Talaromyces marneffei PM1</name>
    <dbReference type="NCBI Taxonomy" id="1077442"/>
    <lineage>
        <taxon>Eukaryota</taxon>
        <taxon>Fungi</taxon>
        <taxon>Dikarya</taxon>
        <taxon>Ascomycota</taxon>
        <taxon>Pezizomycotina</taxon>
        <taxon>Eurotiomycetes</taxon>
        <taxon>Eurotiomycetidae</taxon>
        <taxon>Eurotiales</taxon>
        <taxon>Trichocomaceae</taxon>
        <taxon>Talaromyces</taxon>
        <taxon>Talaromyces sect. Talaromyces</taxon>
    </lineage>
</organism>
<dbReference type="InterPro" id="IPR029058">
    <property type="entry name" value="AB_hydrolase_fold"/>
</dbReference>
<dbReference type="Pfam" id="PF12697">
    <property type="entry name" value="Abhydrolase_6"/>
    <property type="match status" value="1"/>
</dbReference>
<name>A0A093V555_TALMA</name>
<dbReference type="EMBL" id="JPOX01000025">
    <property type="protein sequence ID" value="KFX45095.1"/>
    <property type="molecule type" value="Genomic_DNA"/>
</dbReference>
<comment type="similarity">
    <text evidence="1">Belongs to the AB hydrolase superfamily.</text>
</comment>
<dbReference type="EMBL" id="JPOX01000025">
    <property type="protein sequence ID" value="KFX45094.1"/>
    <property type="molecule type" value="Genomic_DNA"/>
</dbReference>
<reference evidence="3" key="2">
    <citation type="journal article" date="2014" name="PLoS Genet.">
        <title>Signature gene expression reveals novel clues to the molecular mechanisms of dimorphic transition in Penicillium marneffei.</title>
        <authorList>
            <person name="Yang E."/>
            <person name="Wang G."/>
            <person name="Cai J."/>
            <person name="Woo P.C."/>
            <person name="Lau S.K."/>
            <person name="Yuen K.-Y."/>
            <person name="Chow W.-N."/>
            <person name="Lin X."/>
        </authorList>
    </citation>
    <scope>NUCLEOTIDE SEQUENCE</scope>
    <source>
        <strain evidence="3">PM1</strain>
    </source>
</reference>
<protein>
    <submittedName>
        <fullName evidence="3">3-oxoadipate enol-lactonase 2</fullName>
    </submittedName>
</protein>
<accession>A0A093V555</accession>
<dbReference type="AlphaFoldDB" id="A0A093V555"/>
<dbReference type="Gene3D" id="3.40.50.1820">
    <property type="entry name" value="alpha/beta hydrolase"/>
    <property type="match status" value="1"/>
</dbReference>
<evidence type="ECO:0000259" key="2">
    <source>
        <dbReference type="Pfam" id="PF12697"/>
    </source>
</evidence>
<dbReference type="EMBL" id="JPOX01000025">
    <property type="protein sequence ID" value="KFX45096.1"/>
    <property type="molecule type" value="Genomic_DNA"/>
</dbReference>
<feature type="domain" description="AB hydrolase-1" evidence="2">
    <location>
        <begin position="305"/>
        <end position="556"/>
    </location>
</feature>
<reference key="1">
    <citation type="journal article" date="2014" name="PLoS Genet.">
        <title>Signature Gene Expression Reveals Novel Clues to the Molecular Mechanisms of Dimorphic Transition in Penicillium marneffei.</title>
        <authorList>
            <person name="Yang E."/>
            <person name="Wang G."/>
            <person name="Cai J."/>
            <person name="Woo P.C."/>
            <person name="Lau S.K."/>
            <person name="Yuen K.-Y."/>
            <person name="Chow W.-N."/>
            <person name="Lin X."/>
        </authorList>
    </citation>
    <scope>NUCLEOTIDE SEQUENCE [LARGE SCALE GENOMIC DNA]</scope>
    <source>
        <strain>PM1</strain>
    </source>
</reference>
<dbReference type="InterPro" id="IPR000073">
    <property type="entry name" value="AB_hydrolase_1"/>
</dbReference>
<dbReference type="InterPro" id="IPR011008">
    <property type="entry name" value="Dimeric_a/b-barrel"/>
</dbReference>
<sequence>MTAGLLYVTMQPKPGLPPSQFHDWYNNEHGPLRLRLPFFPNGYRFRAIDGDDATGPYSAEKHEWVALYDITDSDEFTRPPYTTLREDSVKTEREKETMSQITVGRRMFDLIKEWKADDYKPLEDVETANSKGYVIIPVCFKIQPGTESKVDRWYNDEHIELLQKVPGWRRSRRFVTSSVLNPAAEEKEYLAIHEYASMEGQDGPEMKAAISTELSKDIYANVVIGRVRRLYEWYYTFGPAPRDLTSLSDPSYAATFESRDGLTQTRAASTTDNNRAVIESFITTPDGVQLPYKLEGSPDPEAPLIVLVNSILSDWGIWDEFLDVFFSNPKNQKYRVVRYRPRGRASDPGETPVTMDLLSQDVITILNALRVPQAAAVIGVSLGGATALNTALKYPTRVANFVACDTNSLAPPSNPTAWGERITLAEAESEAPTDPKTGARLVGEKLAEITTRRWFVPSSYDGGAQQARAEKVKQYVVTNHLEGFKKSVNALYSYDLREEMKTGSVRGLFVVGSGDGVLPQGMKKMAEDYGVEGTELKIVEGAGHLPMAEQPEEFAKVIDAFLRRTRRDSPHLQIPNTLPIKPLTVLTSRLKYMAHQAPDIHWEELTSCLKIHSPKAPTKENPTNLYFRFDDNQDKNISHFVTSLVNNIKEHTASERRKYPEKFDIPDEDDLILDDAVTQKIAPLVYKWRKAYEKDLEQIPGAKKSSLRKLCTHDDGFKCGCAIPFQERKADAFLRQYALNGCWEFYECNSKAFYNIEVVKTLILYGEMDPILRVCAHPYVDFKSWESQYQCYCMDYDAGWDIIYKSALSAYLSLNILYCFPSLWDPASSTSRPTDYRSTKLYQRMLRQCTWCCCTSEAAMYPHREFFGIGDEQFGFWPRIKPDFALKYMAYVDKRTGYEDKHVPYGAAPIQDFLDSEKHDTGYLPDVSAVALVRILLYRKGLPVELVDDVMEKADYTPKRKLVYSDDPFHQGNLEELQKYLKYCWQLIINCNLMADALGVKIGWEDQIYRFFLWYISSSEGRKIKRPNNDG</sequence>
<gene>
    <name evidence="3" type="ORF">GQ26_0251640</name>
</gene>
<dbReference type="EMBL" id="JPOX01000025">
    <property type="protein sequence ID" value="KFX45093.1"/>
    <property type="molecule type" value="Genomic_DNA"/>
</dbReference>